<evidence type="ECO:0000313" key="3">
    <source>
        <dbReference type="WBParaSite" id="NBR_0002144901-mRNA-1"/>
    </source>
</evidence>
<dbReference type="OMA" id="SCQRTKL"/>
<organism evidence="3">
    <name type="scientific">Nippostrongylus brasiliensis</name>
    <name type="common">Rat hookworm</name>
    <dbReference type="NCBI Taxonomy" id="27835"/>
    <lineage>
        <taxon>Eukaryota</taxon>
        <taxon>Metazoa</taxon>
        <taxon>Ecdysozoa</taxon>
        <taxon>Nematoda</taxon>
        <taxon>Chromadorea</taxon>
        <taxon>Rhabditida</taxon>
        <taxon>Rhabditina</taxon>
        <taxon>Rhabditomorpha</taxon>
        <taxon>Strongyloidea</taxon>
        <taxon>Heligmosomidae</taxon>
        <taxon>Nippostrongylus</taxon>
    </lineage>
</organism>
<reference evidence="3" key="1">
    <citation type="submission" date="2017-02" db="UniProtKB">
        <authorList>
            <consortium name="WormBaseParasite"/>
        </authorList>
    </citation>
    <scope>IDENTIFICATION</scope>
</reference>
<dbReference type="WBParaSite" id="NBR_0002144901-mRNA-1">
    <property type="protein sequence ID" value="NBR_0002144901-mRNA-1"/>
    <property type="gene ID" value="NBR_0002144901"/>
</dbReference>
<dbReference type="AlphaFoldDB" id="A0A0N4YW27"/>
<evidence type="ECO:0000313" key="1">
    <source>
        <dbReference type="EMBL" id="VDL85251.1"/>
    </source>
</evidence>
<reference evidence="1 2" key="2">
    <citation type="submission" date="2018-11" db="EMBL/GenBank/DDBJ databases">
        <authorList>
            <consortium name="Pathogen Informatics"/>
        </authorList>
    </citation>
    <scope>NUCLEOTIDE SEQUENCE [LARGE SCALE GENOMIC DNA]</scope>
</reference>
<protein>
    <submittedName>
        <fullName evidence="3">DUF4189 domain-containing protein</fullName>
    </submittedName>
</protein>
<name>A0A0N4YW27_NIPBR</name>
<evidence type="ECO:0000313" key="2">
    <source>
        <dbReference type="Proteomes" id="UP000271162"/>
    </source>
</evidence>
<proteinExistence type="predicted"/>
<sequence>MRVLFQASIANCATTCTTLSYGESDSGTYILLTQLSVALKSCQSLSYDQPTLVSLSPYISRMKAATAGAKSCQRTKLSARVVTNLSGNVMYWKNGGTNPSVDKVQNLLQTASQCLEQYC</sequence>
<accession>A0A0N4YW27</accession>
<dbReference type="Proteomes" id="UP000271162">
    <property type="component" value="Unassembled WGS sequence"/>
</dbReference>
<keyword evidence="2" id="KW-1185">Reference proteome</keyword>
<gene>
    <name evidence="1" type="ORF">NBR_LOCUS21450</name>
</gene>
<dbReference type="EMBL" id="UYSL01026353">
    <property type="protein sequence ID" value="VDL85251.1"/>
    <property type="molecule type" value="Genomic_DNA"/>
</dbReference>